<dbReference type="RefSeq" id="WP_153409468.1">
    <property type="nucleotide sequence ID" value="NZ_WEGK01000003.1"/>
</dbReference>
<proteinExistence type="predicted"/>
<dbReference type="AlphaFoldDB" id="A0A7K0D0P5"/>
<dbReference type="PANTHER" id="PTHR43566:SF2">
    <property type="entry name" value="DUF4143 DOMAIN-CONTAINING PROTEIN"/>
    <property type="match status" value="1"/>
</dbReference>
<name>A0A7K0D0P5_9NOCA</name>
<evidence type="ECO:0000313" key="3">
    <source>
        <dbReference type="EMBL" id="MQY18802.1"/>
    </source>
</evidence>
<dbReference type="OrthoDB" id="128089at2"/>
<evidence type="ECO:0000259" key="2">
    <source>
        <dbReference type="Pfam" id="PF13635"/>
    </source>
</evidence>
<evidence type="ECO:0000259" key="1">
    <source>
        <dbReference type="Pfam" id="PF13173"/>
    </source>
</evidence>
<organism evidence="3 4">
    <name type="scientific">Nocardia macrotermitis</name>
    <dbReference type="NCBI Taxonomy" id="2585198"/>
    <lineage>
        <taxon>Bacteria</taxon>
        <taxon>Bacillati</taxon>
        <taxon>Actinomycetota</taxon>
        <taxon>Actinomycetes</taxon>
        <taxon>Mycobacteriales</taxon>
        <taxon>Nocardiaceae</taxon>
        <taxon>Nocardia</taxon>
    </lineage>
</organism>
<sequence>MIDRELNDTLRWSGAVLIEGPKACGKTQSAAQRAQTVWELDNDRNGRVQAIWETDAGRLLDGATPVLLDEWQTYPGLWNMVRHEVDDRRAKGQFVLTGSATPDDDARRHSGAGRFAVLSMRPMSLYESGHSTGRVSLSRLFEGETPGRWVDPDWDARAALTGIAERVAVGGWPGNLDLDTVDAVRMNQEYVQLIQHNDIPRIDGVRRSPDVAAKVMRSFSRGIATRMSERTIACDLRCGELADGAEGDDATSRNAVNTHLSALRRLKIVEDQDAWQPSLRSARQLQTTPKRHFVDPSIAVACLGASPRTLADDPLTLGHLFESLVLRDLRVYSQPLRGRAFFYRDSKQLEVDTILVLPDGRWAAIEVKLSDSADAIGSAVRTLDAMTEQVADSRCAFKAVITNGGAIRTRGDIHIIPITHLAP</sequence>
<evidence type="ECO:0000313" key="4">
    <source>
        <dbReference type="Proteomes" id="UP000438448"/>
    </source>
</evidence>
<dbReference type="Pfam" id="PF13635">
    <property type="entry name" value="DUF4143"/>
    <property type="match status" value="1"/>
</dbReference>
<reference evidence="3 4" key="1">
    <citation type="submission" date="2019-10" db="EMBL/GenBank/DDBJ databases">
        <title>Nocardia macrotermitis sp. nov. and Nocardia aurantia sp. nov., isolated from the gut of fungus growing-termite Macrotermes natalensis.</title>
        <authorList>
            <person name="Benndorf R."/>
            <person name="Schwitalla J."/>
            <person name="Martin K."/>
            <person name="De Beer W."/>
            <person name="Kaster A.-K."/>
            <person name="Vollmers J."/>
            <person name="Poulsen M."/>
            <person name="Beemelmanns C."/>
        </authorList>
    </citation>
    <scope>NUCLEOTIDE SEQUENCE [LARGE SCALE GENOMIC DNA]</scope>
    <source>
        <strain evidence="3 4">RB20</strain>
    </source>
</reference>
<dbReference type="InterPro" id="IPR041682">
    <property type="entry name" value="AAA_14"/>
</dbReference>
<accession>A0A7K0D0P5</accession>
<dbReference type="Proteomes" id="UP000438448">
    <property type="component" value="Unassembled WGS sequence"/>
</dbReference>
<evidence type="ECO:0008006" key="5">
    <source>
        <dbReference type="Google" id="ProtNLM"/>
    </source>
</evidence>
<feature type="domain" description="AAA" evidence="1">
    <location>
        <begin position="15"/>
        <end position="127"/>
    </location>
</feature>
<dbReference type="EMBL" id="WEGK01000003">
    <property type="protein sequence ID" value="MQY18802.1"/>
    <property type="molecule type" value="Genomic_DNA"/>
</dbReference>
<dbReference type="PANTHER" id="PTHR43566">
    <property type="entry name" value="CONSERVED PROTEIN"/>
    <property type="match status" value="1"/>
</dbReference>
<protein>
    <recommendedName>
        <fullName evidence="5">ATP-binding protein</fullName>
    </recommendedName>
</protein>
<dbReference type="Pfam" id="PF13173">
    <property type="entry name" value="AAA_14"/>
    <property type="match status" value="1"/>
</dbReference>
<keyword evidence="4" id="KW-1185">Reference proteome</keyword>
<feature type="domain" description="DUF4143" evidence="2">
    <location>
        <begin position="197"/>
        <end position="370"/>
    </location>
</feature>
<comment type="caution">
    <text evidence="3">The sequence shown here is derived from an EMBL/GenBank/DDBJ whole genome shotgun (WGS) entry which is preliminary data.</text>
</comment>
<gene>
    <name evidence="3" type="ORF">NRB20_18810</name>
</gene>
<dbReference type="InterPro" id="IPR025420">
    <property type="entry name" value="DUF4143"/>
</dbReference>